<dbReference type="GO" id="GO:0004372">
    <property type="term" value="F:glycine hydroxymethyltransferase activity"/>
    <property type="evidence" value="ECO:0007669"/>
    <property type="project" value="UniProtKB-EC"/>
</dbReference>
<dbReference type="GO" id="GO:0019264">
    <property type="term" value="P:glycine biosynthetic process from serine"/>
    <property type="evidence" value="ECO:0007669"/>
    <property type="project" value="TreeGrafter"/>
</dbReference>
<evidence type="ECO:0000313" key="6">
    <source>
        <dbReference type="Proteomes" id="UP001202328"/>
    </source>
</evidence>
<feature type="domain" description="Serine hydroxymethyltransferase-like" evidence="4">
    <location>
        <begin position="235"/>
        <end position="322"/>
    </location>
</feature>
<evidence type="ECO:0000313" key="5">
    <source>
        <dbReference type="EMBL" id="KAI3850463.1"/>
    </source>
</evidence>
<dbReference type="InterPro" id="IPR015421">
    <property type="entry name" value="PyrdxlP-dep_Trfase_major"/>
</dbReference>
<reference evidence="5" key="1">
    <citation type="submission" date="2022-04" db="EMBL/GenBank/DDBJ databases">
        <title>A functionally conserved STORR gene fusion in Papaver species that diverged 16.8 million years ago.</title>
        <authorList>
            <person name="Catania T."/>
        </authorList>
    </citation>
    <scope>NUCLEOTIDE SEQUENCE</scope>
    <source>
        <strain evidence="5">S-188037</strain>
    </source>
</reference>
<proteinExistence type="predicted"/>
<evidence type="ECO:0000256" key="2">
    <source>
        <dbReference type="ARBA" id="ARBA00001933"/>
    </source>
</evidence>
<comment type="cofactor">
    <cofactor evidence="2">
        <name>pyridoxal 5'-phosphate</name>
        <dbReference type="ChEBI" id="CHEBI:597326"/>
    </cofactor>
</comment>
<dbReference type="Gene3D" id="3.90.1150.10">
    <property type="entry name" value="Aspartate Aminotransferase, domain 1"/>
    <property type="match status" value="2"/>
</dbReference>
<dbReference type="InterPro" id="IPR049943">
    <property type="entry name" value="Ser_HO-MeTrfase-like"/>
</dbReference>
<dbReference type="AlphaFoldDB" id="A0AAD4S045"/>
<dbReference type="SUPFAM" id="SSF53383">
    <property type="entry name" value="PLP-dependent transferases"/>
    <property type="match status" value="2"/>
</dbReference>
<comment type="caution">
    <text evidence="5">The sequence shown here is derived from an EMBL/GenBank/DDBJ whole genome shotgun (WGS) entry which is preliminary data.</text>
</comment>
<dbReference type="PANTHER" id="PTHR11680:SF28">
    <property type="entry name" value="SERINE HYDROXYMETHYLTRANSFERASE, MITOCHONDRIAL"/>
    <property type="match status" value="1"/>
</dbReference>
<dbReference type="InterPro" id="IPR039429">
    <property type="entry name" value="SHMT-like_dom"/>
</dbReference>
<feature type="domain" description="Serine hydroxymethyltransferase-like" evidence="4">
    <location>
        <begin position="331"/>
        <end position="371"/>
    </location>
</feature>
<keyword evidence="6" id="KW-1185">Reference proteome</keyword>
<sequence length="385" mass="42500">MMIEQYPGLELDASLQSVLMKLDAKKIVITMMNAPLDLEGLNALGYDLVSGGTENLKNKGIEEGCVCHGSRWHSIDSGTPAPTSWGFLEEDFAKVAEFFGAAVNLALKAKAECKKGAKLKNFMAAVENSASIHNKLHYYNFIRSVVQRMMIVELLTLASSASKKSTNHDIVKFLESVGGEFGACQNATMSADETIYELLVPVDKLELLSQAISVLVEFSSEVQVSAEDLEKEKRSRTDTKKISAVSMFFETMLYRLDENTCYIDYDQLEKSATLFRPKLIVACASPYSRFYGYARIHQVCDKQKAILLADMAHISGLVAAGSSHLHLNLERVGTENHLVLVNLKNKGIDGSRVEKVMELVHIAANKTTVPGGCVCHGSWWHIKVQ</sequence>
<dbReference type="InterPro" id="IPR015424">
    <property type="entry name" value="PyrdxlP-dep_Trfase"/>
</dbReference>
<evidence type="ECO:0000259" key="4">
    <source>
        <dbReference type="Pfam" id="PF00464"/>
    </source>
</evidence>
<dbReference type="Gene3D" id="3.40.640.10">
    <property type="entry name" value="Type I PLP-dependent aspartate aminotransferase-like (Major domain)"/>
    <property type="match status" value="1"/>
</dbReference>
<evidence type="ECO:0000256" key="1">
    <source>
        <dbReference type="ARBA" id="ARBA00001528"/>
    </source>
</evidence>
<accession>A0AAD4S045</accession>
<dbReference type="GO" id="GO:0030170">
    <property type="term" value="F:pyridoxal phosphate binding"/>
    <property type="evidence" value="ECO:0007669"/>
    <property type="project" value="TreeGrafter"/>
</dbReference>
<comment type="catalytic activity">
    <reaction evidence="1">
        <text>(6R)-5,10-methylene-5,6,7,8-tetrahydrofolate + glycine + H2O = (6S)-5,6,7,8-tetrahydrofolate + L-serine</text>
        <dbReference type="Rhea" id="RHEA:15481"/>
        <dbReference type="ChEBI" id="CHEBI:15377"/>
        <dbReference type="ChEBI" id="CHEBI:15636"/>
        <dbReference type="ChEBI" id="CHEBI:33384"/>
        <dbReference type="ChEBI" id="CHEBI:57305"/>
        <dbReference type="ChEBI" id="CHEBI:57453"/>
        <dbReference type="EC" id="2.1.2.1"/>
    </reaction>
</comment>
<dbReference type="GO" id="GO:0046653">
    <property type="term" value="P:tetrahydrofolate metabolic process"/>
    <property type="evidence" value="ECO:0007669"/>
    <property type="project" value="TreeGrafter"/>
</dbReference>
<keyword evidence="3" id="KW-0663">Pyridoxal phosphate</keyword>
<dbReference type="Proteomes" id="UP001202328">
    <property type="component" value="Unassembled WGS sequence"/>
</dbReference>
<dbReference type="GO" id="GO:0005739">
    <property type="term" value="C:mitochondrion"/>
    <property type="evidence" value="ECO:0007669"/>
    <property type="project" value="TreeGrafter"/>
</dbReference>
<organism evidence="5 6">
    <name type="scientific">Papaver atlanticum</name>
    <dbReference type="NCBI Taxonomy" id="357466"/>
    <lineage>
        <taxon>Eukaryota</taxon>
        <taxon>Viridiplantae</taxon>
        <taxon>Streptophyta</taxon>
        <taxon>Embryophyta</taxon>
        <taxon>Tracheophyta</taxon>
        <taxon>Spermatophyta</taxon>
        <taxon>Magnoliopsida</taxon>
        <taxon>Ranunculales</taxon>
        <taxon>Papaveraceae</taxon>
        <taxon>Papaveroideae</taxon>
        <taxon>Papaver</taxon>
    </lineage>
</organism>
<dbReference type="PANTHER" id="PTHR11680">
    <property type="entry name" value="SERINE HYDROXYMETHYLTRANSFERASE"/>
    <property type="match status" value="1"/>
</dbReference>
<dbReference type="Gene3D" id="3.30.830.10">
    <property type="entry name" value="Metalloenzyme, LuxS/M16 peptidase-like"/>
    <property type="match status" value="1"/>
</dbReference>
<dbReference type="EMBL" id="JAJJMB010016019">
    <property type="protein sequence ID" value="KAI3850463.1"/>
    <property type="molecule type" value="Genomic_DNA"/>
</dbReference>
<dbReference type="Pfam" id="PF00464">
    <property type="entry name" value="SHMT"/>
    <property type="match status" value="2"/>
</dbReference>
<evidence type="ECO:0000256" key="3">
    <source>
        <dbReference type="ARBA" id="ARBA00022898"/>
    </source>
</evidence>
<gene>
    <name evidence="5" type="ORF">MKW98_000273</name>
</gene>
<protein>
    <recommendedName>
        <fullName evidence="4">Serine hydroxymethyltransferase-like domain-containing protein</fullName>
    </recommendedName>
</protein>
<name>A0AAD4S045_9MAGN</name>
<dbReference type="InterPro" id="IPR015422">
    <property type="entry name" value="PyrdxlP-dep_Trfase_small"/>
</dbReference>